<evidence type="ECO:0000256" key="2">
    <source>
        <dbReference type="ARBA" id="ARBA00010199"/>
    </source>
</evidence>
<dbReference type="GO" id="GO:1990961">
    <property type="term" value="P:xenobiotic detoxification by transmembrane export across the plasma membrane"/>
    <property type="evidence" value="ECO:0007669"/>
    <property type="project" value="InterPro"/>
</dbReference>
<dbReference type="GO" id="GO:0016020">
    <property type="term" value="C:membrane"/>
    <property type="evidence" value="ECO:0007669"/>
    <property type="project" value="UniProtKB-SubCell"/>
</dbReference>
<organism evidence="8 9">
    <name type="scientific">Kingdonia uniflora</name>
    <dbReference type="NCBI Taxonomy" id="39325"/>
    <lineage>
        <taxon>Eukaryota</taxon>
        <taxon>Viridiplantae</taxon>
        <taxon>Streptophyta</taxon>
        <taxon>Embryophyta</taxon>
        <taxon>Tracheophyta</taxon>
        <taxon>Spermatophyta</taxon>
        <taxon>Magnoliopsida</taxon>
        <taxon>Ranunculales</taxon>
        <taxon>Circaeasteraceae</taxon>
        <taxon>Kingdonia</taxon>
    </lineage>
</organism>
<evidence type="ECO:0000256" key="6">
    <source>
        <dbReference type="RuleBase" id="RU004914"/>
    </source>
</evidence>
<dbReference type="PANTHER" id="PTHR11206">
    <property type="entry name" value="MULTIDRUG RESISTANCE PROTEIN"/>
    <property type="match status" value="1"/>
</dbReference>
<dbReference type="NCBIfam" id="TIGR00797">
    <property type="entry name" value="matE"/>
    <property type="match status" value="1"/>
</dbReference>
<evidence type="ECO:0000256" key="5">
    <source>
        <dbReference type="ARBA" id="ARBA00023136"/>
    </source>
</evidence>
<feature type="region of interest" description="Disordered" evidence="7">
    <location>
        <begin position="66"/>
        <end position="139"/>
    </location>
</feature>
<evidence type="ECO:0000313" key="8">
    <source>
        <dbReference type="EMBL" id="KAF6160910.1"/>
    </source>
</evidence>
<proteinExistence type="inferred from homology"/>
<keyword evidence="4 6" id="KW-1133">Transmembrane helix</keyword>
<feature type="transmembrane region" description="Helical" evidence="6">
    <location>
        <begin position="502"/>
        <end position="525"/>
    </location>
</feature>
<feature type="transmembrane region" description="Helical" evidence="6">
    <location>
        <begin position="161"/>
        <end position="182"/>
    </location>
</feature>
<feature type="transmembrane region" description="Helical" evidence="6">
    <location>
        <begin position="276"/>
        <end position="295"/>
    </location>
</feature>
<feature type="transmembrane region" description="Helical" evidence="6">
    <location>
        <begin position="594"/>
        <end position="614"/>
    </location>
</feature>
<comment type="subcellular location">
    <subcellularLocation>
        <location evidence="1">Membrane</location>
        <topology evidence="1">Multi-pass membrane protein</topology>
    </subcellularLocation>
</comment>
<comment type="similarity">
    <text evidence="2 6">Belongs to the multi antimicrobial extrusion (MATE) (TC 2.A.66.1) family.</text>
</comment>
<dbReference type="GO" id="GO:0042910">
    <property type="term" value="F:xenobiotic transmembrane transporter activity"/>
    <property type="evidence" value="ECO:0007669"/>
    <property type="project" value="InterPro"/>
</dbReference>
<gene>
    <name evidence="8" type="ORF">GIB67_025445</name>
</gene>
<dbReference type="Proteomes" id="UP000541444">
    <property type="component" value="Unassembled WGS sequence"/>
</dbReference>
<dbReference type="AlphaFoldDB" id="A0A7J7N1K7"/>
<feature type="transmembrane region" description="Helical" evidence="6">
    <location>
        <begin position="531"/>
        <end position="555"/>
    </location>
</feature>
<dbReference type="InterPro" id="IPR045069">
    <property type="entry name" value="MATE_euk"/>
</dbReference>
<dbReference type="InterPro" id="IPR002528">
    <property type="entry name" value="MATE_fam"/>
</dbReference>
<evidence type="ECO:0000256" key="4">
    <source>
        <dbReference type="ARBA" id="ARBA00022989"/>
    </source>
</evidence>
<evidence type="ECO:0000256" key="7">
    <source>
        <dbReference type="SAM" id="MobiDB-lite"/>
    </source>
</evidence>
<feature type="transmembrane region" description="Helical" evidence="6">
    <location>
        <begin position="380"/>
        <end position="409"/>
    </location>
</feature>
<feature type="transmembrane region" description="Helical" evidence="6">
    <location>
        <begin position="421"/>
        <end position="440"/>
    </location>
</feature>
<dbReference type="Pfam" id="PF01554">
    <property type="entry name" value="MatE"/>
    <property type="match status" value="2"/>
</dbReference>
<accession>A0A7J7N1K7</accession>
<comment type="caution">
    <text evidence="8">The sequence shown here is derived from an EMBL/GenBank/DDBJ whole genome shotgun (WGS) entry which is preliminary data.</text>
</comment>
<dbReference type="GO" id="GO:0015297">
    <property type="term" value="F:antiporter activity"/>
    <property type="evidence" value="ECO:0007669"/>
    <property type="project" value="InterPro"/>
</dbReference>
<evidence type="ECO:0000313" key="9">
    <source>
        <dbReference type="Proteomes" id="UP000541444"/>
    </source>
</evidence>
<dbReference type="OrthoDB" id="2126698at2759"/>
<feature type="transmembrane region" description="Helical" evidence="6">
    <location>
        <begin position="194"/>
        <end position="215"/>
    </location>
</feature>
<name>A0A7J7N1K7_9MAGN</name>
<sequence>MSLRHSFSGTFATGRYAHGPAVDQPPPQDVDEAPIVDDVMDEIDLETPIQDPYFYVYEYSHTQDTVPVTPGGNQHGGTSRLTPILTREHIRTSRSASASAKGKRPADSVETMDVNSSSSPLLLSFNSNSNGKEKEKEKEEIQQGISSYSLWRDVWAETKKIWYIAAPAILTSIFQYSLAFLTQTLVGHIGTLQLAAFGIQNLVVSGVGFGIMLGMGSALETLCGQAYGAGKLDMLGIYMQRSWVILLLTALLILPVYIFSSLLLKLIGQSAEIADLAGKLSIWMIPQLFAYALNFPMQKFLQAQSKVLAMMWISVGGLVFHLFLSWLCIIKLDMGLLGAALTLNLSWWLMVFGQLAYILSGSFKESWTGFSWLAFADLSGFARLSFASAVMLCLEYWIYMVLIILVGLLKNPEIQVDAASICMNVEGWLFMVPLGFTAAISVRVSNELGAGNPRAAKFSVWVMVAMSLIIQTTFVIIILVTRNDYPAIFTDDKLVMAKVSRISLYLCVSIFLCSVQPILSGVAIGAGWQALVAYVNVACYYLVGLSAAVILGFIFNLGLEFYRHFCGEHVDYEDRIQTPYELICYLNVIPTKGLWGGLIIGIAIQTVVLIVITWRTDWVNEVKLAGKRVSTWGGQVGDPSSE</sequence>
<evidence type="ECO:0000256" key="3">
    <source>
        <dbReference type="ARBA" id="ARBA00022692"/>
    </source>
</evidence>
<keyword evidence="3 6" id="KW-0812">Transmembrane</keyword>
<feature type="compositionally biased region" description="Low complexity" evidence="7">
    <location>
        <begin position="115"/>
        <end position="130"/>
    </location>
</feature>
<feature type="transmembrane region" description="Helical" evidence="6">
    <location>
        <begin position="307"/>
        <end position="329"/>
    </location>
</feature>
<evidence type="ECO:0000256" key="1">
    <source>
        <dbReference type="ARBA" id="ARBA00004141"/>
    </source>
</evidence>
<keyword evidence="5 6" id="KW-0472">Membrane</keyword>
<dbReference type="EMBL" id="JACGCM010001147">
    <property type="protein sequence ID" value="KAF6160910.1"/>
    <property type="molecule type" value="Genomic_DNA"/>
</dbReference>
<feature type="transmembrane region" description="Helical" evidence="6">
    <location>
        <begin position="336"/>
        <end position="360"/>
    </location>
</feature>
<dbReference type="CDD" id="cd13132">
    <property type="entry name" value="MATE_eukaryotic"/>
    <property type="match status" value="1"/>
</dbReference>
<feature type="transmembrane region" description="Helical" evidence="6">
    <location>
        <begin position="243"/>
        <end position="264"/>
    </location>
</feature>
<reference evidence="8 9" key="1">
    <citation type="journal article" date="2020" name="IScience">
        <title>Genome Sequencing of the Endangered Kingdonia uniflora (Circaeasteraceae, Ranunculales) Reveals Potential Mechanisms of Evolutionary Specialization.</title>
        <authorList>
            <person name="Sun Y."/>
            <person name="Deng T."/>
            <person name="Zhang A."/>
            <person name="Moore M.J."/>
            <person name="Landis J.B."/>
            <person name="Lin N."/>
            <person name="Zhang H."/>
            <person name="Zhang X."/>
            <person name="Huang J."/>
            <person name="Zhang X."/>
            <person name="Sun H."/>
            <person name="Wang H."/>
        </authorList>
    </citation>
    <scope>NUCLEOTIDE SEQUENCE [LARGE SCALE GENOMIC DNA]</scope>
    <source>
        <strain evidence="8">TB1705</strain>
        <tissue evidence="8">Leaf</tissue>
    </source>
</reference>
<feature type="transmembrane region" description="Helical" evidence="6">
    <location>
        <begin position="460"/>
        <end position="481"/>
    </location>
</feature>
<keyword evidence="9" id="KW-1185">Reference proteome</keyword>
<protein>
    <recommendedName>
        <fullName evidence="6">Protein DETOXIFICATION</fullName>
    </recommendedName>
    <alternativeName>
        <fullName evidence="6">Multidrug and toxic compound extrusion protein</fullName>
    </alternativeName>
</protein>